<evidence type="ECO:0000313" key="2">
    <source>
        <dbReference type="EMBL" id="GMF33330.1"/>
    </source>
</evidence>
<name>A0A9W6X804_9STRA</name>
<feature type="transmembrane region" description="Helical" evidence="1">
    <location>
        <begin position="176"/>
        <end position="197"/>
    </location>
</feature>
<comment type="caution">
    <text evidence="2">The sequence shown here is derived from an EMBL/GenBank/DDBJ whole genome shotgun (WGS) entry which is preliminary data.</text>
</comment>
<dbReference type="EMBL" id="BSXT01000734">
    <property type="protein sequence ID" value="GMF33330.1"/>
    <property type="molecule type" value="Genomic_DNA"/>
</dbReference>
<protein>
    <submittedName>
        <fullName evidence="2">Unnamed protein product</fullName>
    </submittedName>
</protein>
<feature type="transmembrane region" description="Helical" evidence="1">
    <location>
        <begin position="137"/>
        <end position="155"/>
    </location>
</feature>
<evidence type="ECO:0000313" key="3">
    <source>
        <dbReference type="Proteomes" id="UP001165121"/>
    </source>
</evidence>
<feature type="transmembrane region" description="Helical" evidence="1">
    <location>
        <begin position="112"/>
        <end position="131"/>
    </location>
</feature>
<dbReference type="Proteomes" id="UP001165121">
    <property type="component" value="Unassembled WGS sequence"/>
</dbReference>
<sequence>MPSILVIPSGLRKDNTAYAVVNILGTFDINGEVLAHDTGSVKVRMSYWYSVVGMLWLTYRGLTIHRSYVACKRYGRTCNAMGISLNHKETMVFVQESLRLSAHWATNYQRAALLYLIVEGIMSDLFLIIANDGWSTRVQYLSLGYNLSGLLLLLFEMVERMKWLSETWRQRIKRVFFSYEATFVGELVSALSLQAFLTRLNGSDFKKSRPIALAVSYYFWSLISHSVVVVVIVGIILSVRVPWTMMYVGFKHHSLSVLLEPCCVDTALGPRNRLTMLGGYCWEHNKLYYKITALKAFAMLKMEEDGVEYLVVQKLHWFTVPRDNLLGIGIISGQQVEPCSERTCTGVIGMIDRKIGGPLNQEDTHHHVRQSQTMVWAGPINAVLPAQR</sequence>
<organism evidence="2 3">
    <name type="scientific">Phytophthora fragariaefolia</name>
    <dbReference type="NCBI Taxonomy" id="1490495"/>
    <lineage>
        <taxon>Eukaryota</taxon>
        <taxon>Sar</taxon>
        <taxon>Stramenopiles</taxon>
        <taxon>Oomycota</taxon>
        <taxon>Peronosporomycetes</taxon>
        <taxon>Peronosporales</taxon>
        <taxon>Peronosporaceae</taxon>
        <taxon>Phytophthora</taxon>
    </lineage>
</organism>
<accession>A0A9W6X804</accession>
<proteinExistence type="predicted"/>
<keyword evidence="1" id="KW-0812">Transmembrane</keyword>
<gene>
    <name evidence="2" type="ORF">Pfra01_000823500</name>
</gene>
<dbReference type="AlphaFoldDB" id="A0A9W6X804"/>
<evidence type="ECO:0000256" key="1">
    <source>
        <dbReference type="SAM" id="Phobius"/>
    </source>
</evidence>
<reference evidence="2" key="1">
    <citation type="submission" date="2023-04" db="EMBL/GenBank/DDBJ databases">
        <title>Phytophthora fragariaefolia NBRC 109709.</title>
        <authorList>
            <person name="Ichikawa N."/>
            <person name="Sato H."/>
            <person name="Tonouchi N."/>
        </authorList>
    </citation>
    <scope>NUCLEOTIDE SEQUENCE</scope>
    <source>
        <strain evidence="2">NBRC 109709</strain>
    </source>
</reference>
<keyword evidence="3" id="KW-1185">Reference proteome</keyword>
<feature type="transmembrane region" description="Helical" evidence="1">
    <location>
        <begin position="217"/>
        <end position="237"/>
    </location>
</feature>
<keyword evidence="1" id="KW-1133">Transmembrane helix</keyword>
<feature type="transmembrane region" description="Helical" evidence="1">
    <location>
        <begin position="46"/>
        <end position="63"/>
    </location>
</feature>
<keyword evidence="1" id="KW-0472">Membrane</keyword>
<dbReference type="OrthoDB" id="125947at2759"/>